<dbReference type="Proteomes" id="UP000287701">
    <property type="component" value="Chromosome"/>
</dbReference>
<feature type="domain" description="D-isomer specific 2-hydroxyacid dehydrogenase NAD-binding" evidence="6">
    <location>
        <begin position="106"/>
        <end position="296"/>
    </location>
</feature>
<dbReference type="OrthoDB" id="9805416at2"/>
<dbReference type="Pfam" id="PF02826">
    <property type="entry name" value="2-Hacid_dh_C"/>
    <property type="match status" value="1"/>
</dbReference>
<evidence type="ECO:0000313" key="7">
    <source>
        <dbReference type="EMBL" id="QAR30659.1"/>
    </source>
</evidence>
<dbReference type="GO" id="GO:0051287">
    <property type="term" value="F:NAD binding"/>
    <property type="evidence" value="ECO:0007669"/>
    <property type="project" value="InterPro"/>
</dbReference>
<dbReference type="PROSITE" id="PS00671">
    <property type="entry name" value="D_2_HYDROXYACID_DH_3"/>
    <property type="match status" value="1"/>
</dbReference>
<dbReference type="Pfam" id="PF00389">
    <property type="entry name" value="2-Hacid_dh"/>
    <property type="match status" value="1"/>
</dbReference>
<evidence type="ECO:0000256" key="1">
    <source>
        <dbReference type="ARBA" id="ARBA00005854"/>
    </source>
</evidence>
<dbReference type="Gene3D" id="3.40.50.720">
    <property type="entry name" value="NAD(P)-binding Rossmann-like Domain"/>
    <property type="match status" value="2"/>
</dbReference>
<gene>
    <name evidence="7" type="ORF">EQP59_04540</name>
</gene>
<feature type="domain" description="D-isomer specific 2-hydroxyacid dehydrogenase catalytic" evidence="5">
    <location>
        <begin position="4"/>
        <end position="319"/>
    </location>
</feature>
<sequence length="322" mass="35291">MNILINDGISAKGGKMLQEAGFTLFTQKVPQEKLIKFMRDKNIEILLVRSATQVPMEVMEDVPSLKLIGRGGTGLDNIDVDFADQVGVQVINTPNAAAQSVAELTMAHLLGLARNLHDSNRNMPLEGDVNFNQLKKDYANAVELKGKVLGIIGYGRIGRKVAEMALGLGMRVMGVKQDSHPENKDDVTLEFYDGQTVTIKVPLVDLDDVLKLSDFITIHTPKQDRYLLDELAFSKMKDGVFIVNVARGGVLDEVALVKAIDDGKVRGAALDVFENEPNPALQILMHPQLSLSPHVGGNTKEAQDRIGEELAEQIIKIFGRQN</sequence>
<evidence type="ECO:0000256" key="3">
    <source>
        <dbReference type="ARBA" id="ARBA00023027"/>
    </source>
</evidence>
<evidence type="ECO:0000256" key="2">
    <source>
        <dbReference type="ARBA" id="ARBA00023002"/>
    </source>
</evidence>
<organism evidence="7 8">
    <name type="scientific">Ornithobacterium rhinotracheale</name>
    <dbReference type="NCBI Taxonomy" id="28251"/>
    <lineage>
        <taxon>Bacteria</taxon>
        <taxon>Pseudomonadati</taxon>
        <taxon>Bacteroidota</taxon>
        <taxon>Flavobacteriia</taxon>
        <taxon>Flavobacteriales</taxon>
        <taxon>Weeksellaceae</taxon>
        <taxon>Ornithobacterium</taxon>
    </lineage>
</organism>
<name>A0A410JR69_ORNRH</name>
<protein>
    <submittedName>
        <fullName evidence="7">3-phosphoglycerate dehydrogenase</fullName>
    </submittedName>
</protein>
<evidence type="ECO:0000256" key="4">
    <source>
        <dbReference type="RuleBase" id="RU003719"/>
    </source>
</evidence>
<accession>A0A410JR69</accession>
<dbReference type="AlphaFoldDB" id="A0A410JR69"/>
<dbReference type="EMBL" id="CP035107">
    <property type="protein sequence ID" value="QAR30659.1"/>
    <property type="molecule type" value="Genomic_DNA"/>
</dbReference>
<evidence type="ECO:0000313" key="8">
    <source>
        <dbReference type="Proteomes" id="UP000287701"/>
    </source>
</evidence>
<dbReference type="PANTHER" id="PTHR43761">
    <property type="entry name" value="D-ISOMER SPECIFIC 2-HYDROXYACID DEHYDROGENASE FAMILY PROTEIN (AFU_ORTHOLOGUE AFUA_1G13630)"/>
    <property type="match status" value="1"/>
</dbReference>
<dbReference type="PANTHER" id="PTHR43761:SF1">
    <property type="entry name" value="D-ISOMER SPECIFIC 2-HYDROXYACID DEHYDROGENASE CATALYTIC DOMAIN-CONTAINING PROTEIN-RELATED"/>
    <property type="match status" value="1"/>
</dbReference>
<dbReference type="InterPro" id="IPR029753">
    <property type="entry name" value="D-isomer_DH_CS"/>
</dbReference>
<comment type="similarity">
    <text evidence="1 4">Belongs to the D-isomer specific 2-hydroxyacid dehydrogenase family.</text>
</comment>
<dbReference type="SUPFAM" id="SSF52283">
    <property type="entry name" value="Formate/glycerate dehydrogenase catalytic domain-like"/>
    <property type="match status" value="1"/>
</dbReference>
<dbReference type="InterPro" id="IPR006139">
    <property type="entry name" value="D-isomer_2_OHA_DH_cat_dom"/>
</dbReference>
<dbReference type="InterPro" id="IPR036291">
    <property type="entry name" value="NAD(P)-bd_dom_sf"/>
</dbReference>
<dbReference type="GO" id="GO:0016616">
    <property type="term" value="F:oxidoreductase activity, acting on the CH-OH group of donors, NAD or NADP as acceptor"/>
    <property type="evidence" value="ECO:0007669"/>
    <property type="project" value="InterPro"/>
</dbReference>
<evidence type="ECO:0000259" key="5">
    <source>
        <dbReference type="Pfam" id="PF00389"/>
    </source>
</evidence>
<reference evidence="7 8" key="1">
    <citation type="submission" date="2019-01" db="EMBL/GenBank/DDBJ databases">
        <title>Whole Genome of Ornithobacterium rhinotracheale FARPER-174b.</title>
        <authorList>
            <person name="Tataje-Lavanda L.A."/>
            <person name="Montalvan A."/>
            <person name="Montesinos R."/>
            <person name="Zimic M."/>
            <person name="Fernandez-Sanchez M."/>
            <person name="Fernandez-Diaz M."/>
        </authorList>
    </citation>
    <scope>NUCLEOTIDE SEQUENCE [LARGE SCALE GENOMIC DNA]</scope>
    <source>
        <strain evidence="7 8">FARPER-174b</strain>
    </source>
</reference>
<dbReference type="RefSeq" id="WP_128501139.1">
    <property type="nucleotide sequence ID" value="NZ_CP035107.1"/>
</dbReference>
<dbReference type="InterPro" id="IPR006140">
    <property type="entry name" value="D-isomer_DH_NAD-bd"/>
</dbReference>
<dbReference type="SUPFAM" id="SSF51735">
    <property type="entry name" value="NAD(P)-binding Rossmann-fold domains"/>
    <property type="match status" value="1"/>
</dbReference>
<dbReference type="InterPro" id="IPR050418">
    <property type="entry name" value="D-iso_2-hydroxyacid_DH_PdxB"/>
</dbReference>
<dbReference type="CDD" id="cd05303">
    <property type="entry name" value="PGDH_2"/>
    <property type="match status" value="1"/>
</dbReference>
<keyword evidence="3" id="KW-0520">NAD</keyword>
<evidence type="ECO:0000259" key="6">
    <source>
        <dbReference type="Pfam" id="PF02826"/>
    </source>
</evidence>
<proteinExistence type="inferred from homology"/>
<keyword evidence="2 4" id="KW-0560">Oxidoreductase</keyword>